<keyword evidence="4" id="KW-1185">Reference proteome</keyword>
<dbReference type="Gene3D" id="2.160.20.10">
    <property type="entry name" value="Single-stranded right-handed beta-helix, Pectin lyase-like"/>
    <property type="match status" value="1"/>
</dbReference>
<dbReference type="Pfam" id="PF13229">
    <property type="entry name" value="Beta_helix"/>
    <property type="match status" value="1"/>
</dbReference>
<accession>A0A1I6LDY5</accession>
<feature type="domain" description="Right handed beta helix" evidence="2">
    <location>
        <begin position="141"/>
        <end position="274"/>
    </location>
</feature>
<evidence type="ECO:0000256" key="1">
    <source>
        <dbReference type="SAM" id="MobiDB-lite"/>
    </source>
</evidence>
<gene>
    <name evidence="3" type="ORF">SAMN05216559_2526</name>
</gene>
<dbReference type="InterPro" id="IPR011050">
    <property type="entry name" value="Pectin_lyase_fold/virulence"/>
</dbReference>
<dbReference type="AlphaFoldDB" id="A0A1I6LDY5"/>
<feature type="region of interest" description="Disordered" evidence="1">
    <location>
        <begin position="17"/>
        <end position="37"/>
    </location>
</feature>
<evidence type="ECO:0000313" key="3">
    <source>
        <dbReference type="EMBL" id="SFS01659.1"/>
    </source>
</evidence>
<dbReference type="SUPFAM" id="SSF51126">
    <property type="entry name" value="Pectin lyase-like"/>
    <property type="match status" value="1"/>
</dbReference>
<dbReference type="InterPro" id="IPR012334">
    <property type="entry name" value="Pectin_lyas_fold"/>
</dbReference>
<dbReference type="Proteomes" id="UP000199062">
    <property type="component" value="Unassembled WGS sequence"/>
</dbReference>
<dbReference type="InterPro" id="IPR006311">
    <property type="entry name" value="TAT_signal"/>
</dbReference>
<evidence type="ECO:0000313" key="4">
    <source>
        <dbReference type="Proteomes" id="UP000199062"/>
    </source>
</evidence>
<protein>
    <submittedName>
        <fullName evidence="3">Right handed beta helix region</fullName>
    </submittedName>
</protein>
<evidence type="ECO:0000259" key="2">
    <source>
        <dbReference type="Pfam" id="PF13229"/>
    </source>
</evidence>
<organism evidence="3 4">
    <name type="scientific">Halomicrobium zhouii</name>
    <dbReference type="NCBI Taxonomy" id="767519"/>
    <lineage>
        <taxon>Archaea</taxon>
        <taxon>Methanobacteriati</taxon>
        <taxon>Methanobacteriota</taxon>
        <taxon>Stenosarchaea group</taxon>
        <taxon>Halobacteria</taxon>
        <taxon>Halobacteriales</taxon>
        <taxon>Haloarculaceae</taxon>
        <taxon>Halomicrobium</taxon>
    </lineage>
</organism>
<dbReference type="RefSeq" id="WP_089816857.1">
    <property type="nucleotide sequence ID" value="NZ_FOZK01000002.1"/>
</dbReference>
<dbReference type="InterPro" id="IPR039448">
    <property type="entry name" value="Beta_helix"/>
</dbReference>
<name>A0A1I6LDY5_9EURY</name>
<feature type="compositionally biased region" description="Low complexity" evidence="1">
    <location>
        <begin position="23"/>
        <end position="37"/>
    </location>
</feature>
<dbReference type="EMBL" id="FOZK01000002">
    <property type="protein sequence ID" value="SFS01659.1"/>
    <property type="molecule type" value="Genomic_DNA"/>
</dbReference>
<sequence>MTDESERIQQLEQRIEQLEQEATRGSSAGSSPTSSTRRQMLGALSVGGLLLGGAGTAAAAPYDDDLGSARFVGEGESLQDAVNKSNLVFVTSAYDSSVEEVDTIEIDREITVMGDGNTYIDNPGGSGPAVEIVSKSERPNAVSLQNLSIRGGDPGLLIEDTKFCELSNVHVRETSGHGIAVRNPSLSTNSMDLYHTSVQDSSDDGIYIEGGAHSTNLFGVRTLFAGGHGVNINGSHAVNMMGCQVEDSQGYGLRMEGLSAANVYGAYVEGNKQDTGLGSESAEIYAESCYGLSIDSAYGNPLNNSLRSFIYLKGCRTATVHGTRIKGGYSYLVDGPTQSGDQNRRLDVYRGTHYPGYSDGVVSDPDIAKRLRSNGVVVAKNIGDANGQHPGEIGVHNAYTNDTPEFYVWDDSGENWVSYDGTTTR</sequence>
<reference evidence="3 4" key="1">
    <citation type="submission" date="2016-10" db="EMBL/GenBank/DDBJ databases">
        <authorList>
            <person name="de Groot N.N."/>
        </authorList>
    </citation>
    <scope>NUCLEOTIDE SEQUENCE [LARGE SCALE GENOMIC DNA]</scope>
    <source>
        <strain evidence="3 4">CGMCC 1.10457</strain>
    </source>
</reference>
<proteinExistence type="predicted"/>
<dbReference type="PROSITE" id="PS51318">
    <property type="entry name" value="TAT"/>
    <property type="match status" value="1"/>
</dbReference>